<dbReference type="RefSeq" id="WP_071809906.1">
    <property type="nucleotide sequence ID" value="NZ_MEIA01000548.1"/>
</dbReference>
<dbReference type="EMBL" id="MEIA01000548">
    <property type="protein sequence ID" value="OJF09749.1"/>
    <property type="molecule type" value="Genomic_DNA"/>
</dbReference>
<protein>
    <submittedName>
        <fullName evidence="2">Uncharacterized protein</fullName>
    </submittedName>
</protein>
<organism evidence="2 3">
    <name type="scientific">Couchioplanes caeruleus subsp. caeruleus</name>
    <dbReference type="NCBI Taxonomy" id="56427"/>
    <lineage>
        <taxon>Bacteria</taxon>
        <taxon>Bacillati</taxon>
        <taxon>Actinomycetota</taxon>
        <taxon>Actinomycetes</taxon>
        <taxon>Micromonosporales</taxon>
        <taxon>Micromonosporaceae</taxon>
        <taxon>Couchioplanes</taxon>
    </lineage>
</organism>
<name>A0A1K0FA50_9ACTN</name>
<keyword evidence="3" id="KW-1185">Reference proteome</keyword>
<evidence type="ECO:0000256" key="1">
    <source>
        <dbReference type="SAM" id="MobiDB-lite"/>
    </source>
</evidence>
<accession>A0A1K0FA50</accession>
<evidence type="ECO:0000313" key="2">
    <source>
        <dbReference type="EMBL" id="OJF09749.1"/>
    </source>
</evidence>
<dbReference type="Proteomes" id="UP000182486">
    <property type="component" value="Unassembled WGS sequence"/>
</dbReference>
<sequence>MVFGRIRIRIRFDAPAGERYRITHPYGIDDIDADDNKGVAGRVQEGPLVHLHWREQPLPLHRPGRQAAGAGKGRALTIRVGRSPSGCGDGPGRPVGHLPAALRMQRRRIAFPAAHGTTPPRTGCKNGGPWRRGMGAGGCRR</sequence>
<dbReference type="AlphaFoldDB" id="A0A1K0FA50"/>
<comment type="caution">
    <text evidence="2">The sequence shown here is derived from an EMBL/GenBank/DDBJ whole genome shotgun (WGS) entry which is preliminary data.</text>
</comment>
<feature type="region of interest" description="Disordered" evidence="1">
    <location>
        <begin position="114"/>
        <end position="141"/>
    </location>
</feature>
<proteinExistence type="predicted"/>
<evidence type="ECO:0000313" key="3">
    <source>
        <dbReference type="Proteomes" id="UP000182486"/>
    </source>
</evidence>
<reference evidence="2 3" key="1">
    <citation type="submission" date="2016-09" db="EMBL/GenBank/DDBJ databases">
        <title>Couchioplanes caeruleus draft genome sequence.</title>
        <authorList>
            <person name="Sheehan J."/>
            <person name="Caffrey P."/>
        </authorList>
    </citation>
    <scope>NUCLEOTIDE SEQUENCE [LARGE SCALE GENOMIC DNA]</scope>
    <source>
        <strain evidence="2 3">DSM 43634</strain>
    </source>
</reference>
<gene>
    <name evidence="2" type="ORF">BG844_35905</name>
</gene>